<dbReference type="Proteomes" id="UP000250928">
    <property type="component" value="Unassembled WGS sequence"/>
</dbReference>
<dbReference type="InterPro" id="IPR009875">
    <property type="entry name" value="PilZ_domain"/>
</dbReference>
<dbReference type="AlphaFoldDB" id="A0A6N4E0L3"/>
<evidence type="ECO:0000259" key="1">
    <source>
        <dbReference type="Pfam" id="PF07238"/>
    </source>
</evidence>
<organism evidence="2 3">
    <name type="scientific">Candidatus Sedimenticola endophacoides</name>
    <dbReference type="NCBI Taxonomy" id="2548426"/>
    <lineage>
        <taxon>Bacteria</taxon>
        <taxon>Pseudomonadati</taxon>
        <taxon>Pseudomonadota</taxon>
        <taxon>Gammaproteobacteria</taxon>
        <taxon>Chromatiales</taxon>
        <taxon>Sedimenticolaceae</taxon>
        <taxon>Sedimenticola</taxon>
    </lineage>
</organism>
<dbReference type="SUPFAM" id="SSF141371">
    <property type="entry name" value="PilZ domain-like"/>
    <property type="match status" value="1"/>
</dbReference>
<comment type="caution">
    <text evidence="2">The sequence shown here is derived from an EMBL/GenBank/DDBJ whole genome shotgun (WGS) entry which is preliminary data.</text>
</comment>
<reference evidence="2 3" key="1">
    <citation type="submission" date="2018-01" db="EMBL/GenBank/DDBJ databases">
        <title>Novel co-symbiosis in the lucinid bivalve Phacoides pectinatus.</title>
        <authorList>
            <person name="Lim S.J."/>
            <person name="Davis B.G."/>
            <person name="Gill D.E."/>
            <person name="Engel A.S."/>
            <person name="Anderson L.C."/>
            <person name="Campbell B.J."/>
        </authorList>
    </citation>
    <scope>NUCLEOTIDE SEQUENCE [LARGE SCALE GENOMIC DNA]</scope>
    <source>
        <strain evidence="2">N3_P5</strain>
    </source>
</reference>
<gene>
    <name evidence="2" type="ORF">C3L24_05770</name>
</gene>
<sequence length="105" mass="11424">MDVVVNCRNLGLVKGETLDIGLGGMFVETGRVRLPVNTMINVSVLIEGAHGVSPFKTGAMVVHRRNGGAGVMFIDPPVELQALLRRTLYGQRESPDALHTHRLIH</sequence>
<protein>
    <recommendedName>
        <fullName evidence="1">PilZ domain-containing protein</fullName>
    </recommendedName>
</protein>
<proteinExistence type="predicted"/>
<feature type="domain" description="PilZ" evidence="1">
    <location>
        <begin position="11"/>
        <end position="89"/>
    </location>
</feature>
<accession>A0A6N4E0L3</accession>
<dbReference type="EMBL" id="PQCO01000177">
    <property type="protein sequence ID" value="PUE02588.1"/>
    <property type="molecule type" value="Genomic_DNA"/>
</dbReference>
<evidence type="ECO:0000313" key="2">
    <source>
        <dbReference type="EMBL" id="PUE02588.1"/>
    </source>
</evidence>
<dbReference type="GO" id="GO:0035438">
    <property type="term" value="F:cyclic-di-GMP binding"/>
    <property type="evidence" value="ECO:0007669"/>
    <property type="project" value="InterPro"/>
</dbReference>
<dbReference type="Pfam" id="PF07238">
    <property type="entry name" value="PilZ"/>
    <property type="match status" value="1"/>
</dbReference>
<evidence type="ECO:0000313" key="3">
    <source>
        <dbReference type="Proteomes" id="UP000250928"/>
    </source>
</evidence>
<name>A0A6N4E0L3_9GAMM</name>
<dbReference type="Gene3D" id="2.40.10.220">
    <property type="entry name" value="predicted glycosyltransferase like domains"/>
    <property type="match status" value="1"/>
</dbReference>